<evidence type="ECO:0000256" key="1">
    <source>
        <dbReference type="SAM" id="MobiDB-lite"/>
    </source>
</evidence>
<name>S2JDB6_MUCC1</name>
<keyword evidence="3" id="KW-1185">Reference proteome</keyword>
<dbReference type="EMBL" id="KE123989">
    <property type="protein sequence ID" value="EPB86442.1"/>
    <property type="molecule type" value="Genomic_DNA"/>
</dbReference>
<evidence type="ECO:0000313" key="2">
    <source>
        <dbReference type="EMBL" id="EPB86442.1"/>
    </source>
</evidence>
<protein>
    <submittedName>
        <fullName evidence="2">Uncharacterized protein</fullName>
    </submittedName>
</protein>
<dbReference type="AlphaFoldDB" id="S2JDB6"/>
<dbReference type="OrthoDB" id="2292224at2759"/>
<evidence type="ECO:0000313" key="3">
    <source>
        <dbReference type="Proteomes" id="UP000014254"/>
    </source>
</evidence>
<dbReference type="VEuPathDB" id="FungiDB:HMPREF1544_06804"/>
<dbReference type="Proteomes" id="UP000014254">
    <property type="component" value="Unassembled WGS sequence"/>
</dbReference>
<accession>S2JDB6</accession>
<feature type="region of interest" description="Disordered" evidence="1">
    <location>
        <begin position="1"/>
        <end position="24"/>
    </location>
</feature>
<organism evidence="2 3">
    <name type="scientific">Mucor circinelloides f. circinelloides (strain 1006PhL)</name>
    <name type="common">Mucormycosis agent</name>
    <name type="synonym">Calyptromyces circinelloides</name>
    <dbReference type="NCBI Taxonomy" id="1220926"/>
    <lineage>
        <taxon>Eukaryota</taxon>
        <taxon>Fungi</taxon>
        <taxon>Fungi incertae sedis</taxon>
        <taxon>Mucoromycota</taxon>
        <taxon>Mucoromycotina</taxon>
        <taxon>Mucoromycetes</taxon>
        <taxon>Mucorales</taxon>
        <taxon>Mucorineae</taxon>
        <taxon>Mucoraceae</taxon>
        <taxon>Mucor</taxon>
    </lineage>
</organism>
<reference evidence="3" key="1">
    <citation type="submission" date="2013-05" db="EMBL/GenBank/DDBJ databases">
        <title>The Genome sequence of Mucor circinelloides f. circinelloides 1006PhL.</title>
        <authorList>
            <consortium name="The Broad Institute Genomics Platform"/>
            <person name="Cuomo C."/>
            <person name="Earl A."/>
            <person name="Findley K."/>
            <person name="Lee S.C."/>
            <person name="Walker B."/>
            <person name="Young S."/>
            <person name="Zeng Q."/>
            <person name="Gargeya S."/>
            <person name="Fitzgerald M."/>
            <person name="Haas B."/>
            <person name="Abouelleil A."/>
            <person name="Allen A.W."/>
            <person name="Alvarado L."/>
            <person name="Arachchi H.M."/>
            <person name="Berlin A.M."/>
            <person name="Chapman S.B."/>
            <person name="Gainer-Dewar J."/>
            <person name="Goldberg J."/>
            <person name="Griggs A."/>
            <person name="Gujja S."/>
            <person name="Hansen M."/>
            <person name="Howarth C."/>
            <person name="Imamovic A."/>
            <person name="Ireland A."/>
            <person name="Larimer J."/>
            <person name="McCowan C."/>
            <person name="Murphy C."/>
            <person name="Pearson M."/>
            <person name="Poon T.W."/>
            <person name="Priest M."/>
            <person name="Roberts A."/>
            <person name="Saif S."/>
            <person name="Shea T."/>
            <person name="Sisk P."/>
            <person name="Sykes S."/>
            <person name="Wortman J."/>
            <person name="Nusbaum C."/>
            <person name="Birren B."/>
        </authorList>
    </citation>
    <scope>NUCLEOTIDE SEQUENCE [LARGE SCALE GENOMIC DNA]</scope>
    <source>
        <strain evidence="3">1006PhL</strain>
    </source>
</reference>
<dbReference type="InParanoid" id="S2JDB6"/>
<sequence>MRTSPTSTQDKLPNCIANSDSPPAQNQLLLRGSNSRVDQCIKKQLSIIFSLKRKKPEVYVREKSLLLPSSAFKGNSPAMNKEQDDIELLDSDDSDIESIGKNQEQPDEPDRDLAAKEDKALMSVASMLCMSSSIHGDITQDYLKKQLYIDRRECISSSALNFCCRIANAVKCLVPKEDGSPFQWRSLFQMRNSVVSFLPRFKQEKAKKSISTDSRQRRKSVIIDAAVLHLLLAKELDVYKSGGTEFTNWLSIRSSQKRWAFSKTFFSIRLIKSCHSSTTSNSKISTMFICWAQEKLTTAFNRKLKET</sequence>
<proteinExistence type="predicted"/>
<gene>
    <name evidence="2" type="ORF">HMPREF1544_06804</name>
</gene>